<comment type="cofactor">
    <cofactor evidence="2">
        <name>Mg(2+)</name>
        <dbReference type="ChEBI" id="CHEBI:18420"/>
    </cofactor>
</comment>
<protein>
    <recommendedName>
        <fullName evidence="4">GDP-mannose pyrophosphatase</fullName>
    </recommendedName>
    <alternativeName>
        <fullName evidence="6">GDP-mannose hydrolase</fullName>
    </alternativeName>
    <alternativeName>
        <fullName evidence="7">GDPMK</fullName>
    </alternativeName>
</protein>
<keyword evidence="10" id="KW-1185">Reference proteome</keyword>
<dbReference type="eggNOG" id="COG0494">
    <property type="taxonomic scope" value="Bacteria"/>
</dbReference>
<dbReference type="STRING" id="639282.DEFDS_2172"/>
<evidence type="ECO:0000256" key="2">
    <source>
        <dbReference type="ARBA" id="ARBA00001946"/>
    </source>
</evidence>
<dbReference type="InterPro" id="IPR015797">
    <property type="entry name" value="NUDIX_hydrolase-like_dom_sf"/>
</dbReference>
<evidence type="ECO:0000256" key="3">
    <source>
        <dbReference type="ARBA" id="ARBA00007275"/>
    </source>
</evidence>
<dbReference type="HOGENOM" id="CLU_062658_8_2_0"/>
<gene>
    <name evidence="9" type="ordered locus">DEFDS_2172</name>
</gene>
<comment type="similarity">
    <text evidence="3">Belongs to the Nudix hydrolase family. NudK subfamily.</text>
</comment>
<dbReference type="InterPro" id="IPR000086">
    <property type="entry name" value="NUDIX_hydrolase_dom"/>
</dbReference>
<organism evidence="9 10">
    <name type="scientific">Deferribacter desulfuricans (strain DSM 14783 / JCM 11476 / NBRC 101012 / SSM1)</name>
    <dbReference type="NCBI Taxonomy" id="639282"/>
    <lineage>
        <taxon>Bacteria</taxon>
        <taxon>Pseudomonadati</taxon>
        <taxon>Deferribacterota</taxon>
        <taxon>Deferribacteres</taxon>
        <taxon>Deferribacterales</taxon>
        <taxon>Deferribacteraceae</taxon>
        <taxon>Deferribacter</taxon>
    </lineage>
</organism>
<dbReference type="RefSeq" id="WP_013008863.1">
    <property type="nucleotide sequence ID" value="NC_013939.1"/>
</dbReference>
<dbReference type="GO" id="GO:0019693">
    <property type="term" value="P:ribose phosphate metabolic process"/>
    <property type="evidence" value="ECO:0007669"/>
    <property type="project" value="TreeGrafter"/>
</dbReference>
<dbReference type="Proteomes" id="UP000001520">
    <property type="component" value="Chromosome"/>
</dbReference>
<dbReference type="CDD" id="cd03424">
    <property type="entry name" value="NUDIX_ADPRase_Nudt5_UGPPase_Nudt14"/>
    <property type="match status" value="1"/>
</dbReference>
<dbReference type="InterPro" id="IPR020084">
    <property type="entry name" value="NUDIX_hydrolase_CS"/>
</dbReference>
<proteinExistence type="inferred from homology"/>
<evidence type="ECO:0000259" key="8">
    <source>
        <dbReference type="PROSITE" id="PS51462"/>
    </source>
</evidence>
<dbReference type="AlphaFoldDB" id="D3PA78"/>
<name>D3PA78_DEFDS</name>
<reference evidence="9 10" key="1">
    <citation type="journal article" date="2010" name="DNA Res.">
        <title>Bacterial lifestyle in a deep-sea hydrothermal vent chimney revealed by the genome sequence of the thermophilic bacterium Deferribacter desulfuricans SSM1.</title>
        <authorList>
            <person name="Takaki Y."/>
            <person name="Shimamura S."/>
            <person name="Nakagawa S."/>
            <person name="Fukuhara Y."/>
            <person name="Horikawa H."/>
            <person name="Ankai A."/>
            <person name="Harada T."/>
            <person name="Hosoyama A."/>
            <person name="Oguchi A."/>
            <person name="Fukui S."/>
            <person name="Fujita N."/>
            <person name="Takami H."/>
            <person name="Takai K."/>
        </authorList>
    </citation>
    <scope>NUCLEOTIDE SEQUENCE [LARGE SCALE GENOMIC DNA]</scope>
    <source>
        <strain evidence="10">DSM 14783 / JCM 11476 / NBRC 101012 / SSM1</strain>
    </source>
</reference>
<evidence type="ECO:0000256" key="1">
    <source>
        <dbReference type="ARBA" id="ARBA00000847"/>
    </source>
</evidence>
<dbReference type="SUPFAM" id="SSF55811">
    <property type="entry name" value="Nudix"/>
    <property type="match status" value="1"/>
</dbReference>
<evidence type="ECO:0000313" key="9">
    <source>
        <dbReference type="EMBL" id="BAI81618.1"/>
    </source>
</evidence>
<dbReference type="OrthoDB" id="9806150at2"/>
<dbReference type="PANTHER" id="PTHR11839:SF18">
    <property type="entry name" value="NUDIX HYDROLASE DOMAIN-CONTAINING PROTEIN"/>
    <property type="match status" value="1"/>
</dbReference>
<dbReference type="PROSITE" id="PS51462">
    <property type="entry name" value="NUDIX"/>
    <property type="match status" value="1"/>
</dbReference>
<sequence>MNKHWQLLKIEQKYQDHVLGIEHKHFKFLKNGEQSPFCSIKTKNWVVIIPQTDDGKFILVKQFRFAIEDTTIEFPGGAIDFNEEPLKAAKRELQEETGFISDNFIELGYLHPNPAILSNKCYIFAALNCKNTQKTNFDKFEDIEIELWDKDQLESAILKNEITHSIVVAAYTKFLLYNK</sequence>
<evidence type="ECO:0000256" key="6">
    <source>
        <dbReference type="ARBA" id="ARBA00032162"/>
    </source>
</evidence>
<dbReference type="GO" id="GO:0016787">
    <property type="term" value="F:hydrolase activity"/>
    <property type="evidence" value="ECO:0007669"/>
    <property type="project" value="UniProtKB-KW"/>
</dbReference>
<dbReference type="Pfam" id="PF00293">
    <property type="entry name" value="NUDIX"/>
    <property type="match status" value="1"/>
</dbReference>
<evidence type="ECO:0000313" key="10">
    <source>
        <dbReference type="Proteomes" id="UP000001520"/>
    </source>
</evidence>
<dbReference type="KEGG" id="ddf:DEFDS_2172"/>
<comment type="catalytic activity">
    <reaction evidence="1">
        <text>GDP-alpha-D-mannose + H2O = alpha-D-mannose 1-phosphate + GMP + 2 H(+)</text>
        <dbReference type="Rhea" id="RHEA:27978"/>
        <dbReference type="ChEBI" id="CHEBI:15377"/>
        <dbReference type="ChEBI" id="CHEBI:15378"/>
        <dbReference type="ChEBI" id="CHEBI:57527"/>
        <dbReference type="ChEBI" id="CHEBI:58115"/>
        <dbReference type="ChEBI" id="CHEBI:58409"/>
    </reaction>
</comment>
<dbReference type="PANTHER" id="PTHR11839">
    <property type="entry name" value="UDP/ADP-SUGAR PYROPHOSPHATASE"/>
    <property type="match status" value="1"/>
</dbReference>
<evidence type="ECO:0000256" key="7">
    <source>
        <dbReference type="ARBA" id="ARBA00032272"/>
    </source>
</evidence>
<dbReference type="PROSITE" id="PS00893">
    <property type="entry name" value="NUDIX_BOX"/>
    <property type="match status" value="1"/>
</dbReference>
<evidence type="ECO:0000256" key="5">
    <source>
        <dbReference type="ARBA" id="ARBA00022801"/>
    </source>
</evidence>
<dbReference type="GO" id="GO:0005829">
    <property type="term" value="C:cytosol"/>
    <property type="evidence" value="ECO:0007669"/>
    <property type="project" value="TreeGrafter"/>
</dbReference>
<dbReference type="GO" id="GO:0006753">
    <property type="term" value="P:nucleoside phosphate metabolic process"/>
    <property type="evidence" value="ECO:0007669"/>
    <property type="project" value="TreeGrafter"/>
</dbReference>
<dbReference type="Gene3D" id="3.90.79.10">
    <property type="entry name" value="Nucleoside Triphosphate Pyrophosphohydrolase"/>
    <property type="match status" value="1"/>
</dbReference>
<dbReference type="EMBL" id="AP011529">
    <property type="protein sequence ID" value="BAI81618.1"/>
    <property type="molecule type" value="Genomic_DNA"/>
</dbReference>
<accession>D3PA78</accession>
<evidence type="ECO:0000256" key="4">
    <source>
        <dbReference type="ARBA" id="ARBA00016377"/>
    </source>
</evidence>
<keyword evidence="5 9" id="KW-0378">Hydrolase</keyword>
<feature type="domain" description="Nudix hydrolase" evidence="8">
    <location>
        <begin position="40"/>
        <end position="170"/>
    </location>
</feature>